<keyword evidence="4" id="KW-0328">Glycosyltransferase</keyword>
<dbReference type="InterPro" id="IPR005940">
    <property type="entry name" value="Anthranilate_Pribosyl_Tfrase"/>
</dbReference>
<dbReference type="OMA" id="IRTFFNM"/>
<sequence length="365" mass="38047">MASSLSRSDPSFADLLKLLANTPGKFDAPATTRAFELITARESAVPATQLSAFLTALKAYGLDRRSDIIAASAQVLRSRALAIVLAQSNELDESPICDIVGTGGDGHNTFNVSTSAALVAAGAGCRVCKHGNRAASSSSGSADILLSAGAPITELPATALASLTSSFIFLFAPLYHPAMVRVAPVRRELGFSTIFNILGPLVNPARPECMIVGVHSRYLGEQFVRALASLSVRRAWVVCGAEGLDEISPAGETHVWSLHGGAIQEQTIAPADFGLTAHSLEAVRGGTPAENAVILSALLQGELAPSDAIENFVVMNAAALIMLAGRANTLLEGVSLARESIRSGRAKRALDDFVSQARHAIERAA</sequence>
<evidence type="ECO:0000256" key="8">
    <source>
        <dbReference type="ARBA" id="ARBA00061500"/>
    </source>
</evidence>
<evidence type="ECO:0000256" key="7">
    <source>
        <dbReference type="ARBA" id="ARBA00023141"/>
    </source>
</evidence>
<evidence type="ECO:0000256" key="2">
    <source>
        <dbReference type="ARBA" id="ARBA00011948"/>
    </source>
</evidence>
<keyword evidence="12" id="KW-1185">Reference proteome</keyword>
<dbReference type="Pfam" id="PF00591">
    <property type="entry name" value="Glycos_transf_3"/>
    <property type="match status" value="1"/>
</dbReference>
<dbReference type="OrthoDB" id="427800at2759"/>
<dbReference type="EMBL" id="BABT02000252">
    <property type="protein sequence ID" value="GAA99954.1"/>
    <property type="molecule type" value="Genomic_DNA"/>
</dbReference>
<reference evidence="11 12" key="2">
    <citation type="journal article" date="2012" name="Open Biol.">
        <title>Characteristics of nucleosomes and linker DNA regions on the genome of the basidiomycete Mixia osmundae revealed by mono- and dinucleosome mapping.</title>
        <authorList>
            <person name="Nishida H."/>
            <person name="Kondo S."/>
            <person name="Matsumoto T."/>
            <person name="Suzuki Y."/>
            <person name="Yoshikawa H."/>
            <person name="Taylor T.D."/>
            <person name="Sugiyama J."/>
        </authorList>
    </citation>
    <scope>NUCLEOTIDE SEQUENCE [LARGE SCALE GENOMIC DNA]</scope>
    <source>
        <strain evidence="12">CBS 9802 / IAM 14324 / JCM 22182 / KY 12970</strain>
    </source>
</reference>
<comment type="caution">
    <text evidence="11">The sequence shown here is derived from an EMBL/GenBank/DDBJ whole genome shotgun (WGS) entry which is preliminary data.</text>
</comment>
<protein>
    <recommendedName>
        <fullName evidence="9">Anthranilate phosphoribosyltransferase</fullName>
        <ecNumber evidence="2">2.4.2.18</ecNumber>
    </recommendedName>
</protein>
<dbReference type="InterPro" id="IPR035902">
    <property type="entry name" value="Nuc_phospho_transferase"/>
</dbReference>
<dbReference type="Gene3D" id="3.40.1030.10">
    <property type="entry name" value="Nucleoside phosphorylase/phosphoribosyltransferase catalytic domain"/>
    <property type="match status" value="1"/>
</dbReference>
<gene>
    <name evidence="11" type="primary">Mo06657</name>
    <name evidence="11" type="ORF">E5Q_06657</name>
</gene>
<keyword evidence="3" id="KW-0028">Amino-acid biosynthesis</keyword>
<comment type="pathway">
    <text evidence="1">Amino-acid biosynthesis; L-tryptophan biosynthesis; L-tryptophan from chorismate: step 2/5.</text>
</comment>
<proteinExistence type="inferred from homology"/>
<keyword evidence="6" id="KW-0822">Tryptophan biosynthesis</keyword>
<dbReference type="FunCoup" id="G7EAU4">
    <property type="interactions" value="335"/>
</dbReference>
<dbReference type="RefSeq" id="XP_014565574.1">
    <property type="nucleotide sequence ID" value="XM_014710088.1"/>
</dbReference>
<dbReference type="Proteomes" id="UP000009131">
    <property type="component" value="Unassembled WGS sequence"/>
</dbReference>
<evidence type="ECO:0000313" key="11">
    <source>
        <dbReference type="EMBL" id="GAA99954.1"/>
    </source>
</evidence>
<dbReference type="GO" id="GO:0000162">
    <property type="term" value="P:L-tryptophan biosynthetic process"/>
    <property type="evidence" value="ECO:0007669"/>
    <property type="project" value="UniProtKB-KW"/>
</dbReference>
<evidence type="ECO:0000256" key="9">
    <source>
        <dbReference type="ARBA" id="ARBA00071401"/>
    </source>
</evidence>
<dbReference type="GO" id="GO:0005829">
    <property type="term" value="C:cytosol"/>
    <property type="evidence" value="ECO:0007669"/>
    <property type="project" value="TreeGrafter"/>
</dbReference>
<dbReference type="eggNOG" id="KOG1438">
    <property type="taxonomic scope" value="Eukaryota"/>
</dbReference>
<comment type="similarity">
    <text evidence="8">Belongs to the anthranilate phosphoribosyltransferase family.</text>
</comment>
<dbReference type="InterPro" id="IPR000312">
    <property type="entry name" value="Glycosyl_Trfase_fam3"/>
</dbReference>
<keyword evidence="7" id="KW-0057">Aromatic amino acid biosynthesis</keyword>
<evidence type="ECO:0000256" key="1">
    <source>
        <dbReference type="ARBA" id="ARBA00004907"/>
    </source>
</evidence>
<dbReference type="PANTHER" id="PTHR43285:SF2">
    <property type="entry name" value="ANTHRANILATE PHOSPHORIBOSYLTRANSFERASE"/>
    <property type="match status" value="1"/>
</dbReference>
<dbReference type="InParanoid" id="G7EAU4"/>
<dbReference type="NCBIfam" id="TIGR01245">
    <property type="entry name" value="trpD"/>
    <property type="match status" value="1"/>
</dbReference>
<dbReference type="HAMAP" id="MF_00211">
    <property type="entry name" value="TrpD"/>
    <property type="match status" value="1"/>
</dbReference>
<dbReference type="STRING" id="764103.G7EAU4"/>
<evidence type="ECO:0000259" key="10">
    <source>
        <dbReference type="Pfam" id="PF00591"/>
    </source>
</evidence>
<dbReference type="AlphaFoldDB" id="G7EAU4"/>
<evidence type="ECO:0000256" key="3">
    <source>
        <dbReference type="ARBA" id="ARBA00022605"/>
    </source>
</evidence>
<evidence type="ECO:0000256" key="6">
    <source>
        <dbReference type="ARBA" id="ARBA00022822"/>
    </source>
</evidence>
<name>G7EAU4_MIXOS</name>
<dbReference type="GO" id="GO:0004048">
    <property type="term" value="F:anthranilate phosphoribosyltransferase activity"/>
    <property type="evidence" value="ECO:0007669"/>
    <property type="project" value="UniProtKB-EC"/>
</dbReference>
<dbReference type="SUPFAM" id="SSF52418">
    <property type="entry name" value="Nucleoside phosphorylase/phosphoribosyltransferase catalytic domain"/>
    <property type="match status" value="1"/>
</dbReference>
<dbReference type="FunFam" id="3.40.1030.10:FF:000002">
    <property type="entry name" value="Anthranilate phosphoribosyltransferase"/>
    <property type="match status" value="1"/>
</dbReference>
<dbReference type="EC" id="2.4.2.18" evidence="2"/>
<feature type="domain" description="Glycosyl transferase family 3" evidence="10">
    <location>
        <begin position="95"/>
        <end position="346"/>
    </location>
</feature>
<evidence type="ECO:0000256" key="4">
    <source>
        <dbReference type="ARBA" id="ARBA00022676"/>
    </source>
</evidence>
<dbReference type="PANTHER" id="PTHR43285">
    <property type="entry name" value="ANTHRANILATE PHOSPHORIBOSYLTRANSFERASE"/>
    <property type="match status" value="1"/>
</dbReference>
<organism evidence="11 12">
    <name type="scientific">Mixia osmundae (strain CBS 9802 / IAM 14324 / JCM 22182 / KY 12970)</name>
    <dbReference type="NCBI Taxonomy" id="764103"/>
    <lineage>
        <taxon>Eukaryota</taxon>
        <taxon>Fungi</taxon>
        <taxon>Dikarya</taxon>
        <taxon>Basidiomycota</taxon>
        <taxon>Pucciniomycotina</taxon>
        <taxon>Mixiomycetes</taxon>
        <taxon>Mixiales</taxon>
        <taxon>Mixiaceae</taxon>
        <taxon>Mixia</taxon>
    </lineage>
</organism>
<dbReference type="HOGENOM" id="CLU_034315_2_1_1"/>
<accession>G7EAU4</accession>
<evidence type="ECO:0000256" key="5">
    <source>
        <dbReference type="ARBA" id="ARBA00022679"/>
    </source>
</evidence>
<evidence type="ECO:0000313" key="12">
    <source>
        <dbReference type="Proteomes" id="UP000009131"/>
    </source>
</evidence>
<keyword evidence="5" id="KW-0808">Transferase</keyword>
<reference evidence="11 12" key="1">
    <citation type="journal article" date="2011" name="J. Gen. Appl. Microbiol.">
        <title>Draft genome sequencing of the enigmatic basidiomycete Mixia osmundae.</title>
        <authorList>
            <person name="Nishida H."/>
            <person name="Nagatsuka Y."/>
            <person name="Sugiyama J."/>
        </authorList>
    </citation>
    <scope>NUCLEOTIDE SEQUENCE [LARGE SCALE GENOMIC DNA]</scope>
    <source>
        <strain evidence="12">CBS 9802 / IAM 14324 / JCM 22182 / KY 12970</strain>
    </source>
</reference>